<evidence type="ECO:0000259" key="2">
    <source>
        <dbReference type="Pfam" id="PF02754"/>
    </source>
</evidence>
<dbReference type="EC" id="1.8.98.1" evidence="3"/>
<dbReference type="PANTHER" id="PTHR42947">
    <property type="entry name" value="COB--COM HETERODISULFIDE REDUCTASE SUBUNIT B 1"/>
    <property type="match status" value="1"/>
</dbReference>
<evidence type="ECO:0000313" key="4">
    <source>
        <dbReference type="Proteomes" id="UP000006362"/>
    </source>
</evidence>
<dbReference type="PANTHER" id="PTHR42947:SF1">
    <property type="entry name" value="COB--COM HETERODISULFIDE REDUCTASE SUBUNIT B 1"/>
    <property type="match status" value="1"/>
</dbReference>
<evidence type="ECO:0000256" key="1">
    <source>
        <dbReference type="ARBA" id="ARBA00023002"/>
    </source>
</evidence>
<dbReference type="Gene3D" id="3.40.50.11810">
    <property type="match status" value="1"/>
</dbReference>
<keyword evidence="1 3" id="KW-0560">Oxidoreductase</keyword>
<dbReference type="RefSeq" id="WP_013538024.1">
    <property type="nucleotide sequence ID" value="NC_014926.1"/>
</dbReference>
<dbReference type="eggNOG" id="COG2048">
    <property type="taxonomic scope" value="Bacteria"/>
</dbReference>
<accession>E8T3A6</accession>
<organism evidence="3 4">
    <name type="scientific">Thermovibrio ammonificans (strain DSM 15698 / JCM 12110 / HB-1)</name>
    <dbReference type="NCBI Taxonomy" id="648996"/>
    <lineage>
        <taxon>Bacteria</taxon>
        <taxon>Pseudomonadati</taxon>
        <taxon>Aquificota</taxon>
        <taxon>Aquificia</taxon>
        <taxon>Desulfurobacteriales</taxon>
        <taxon>Desulfurobacteriaceae</taxon>
        <taxon>Thermovibrio</taxon>
    </lineage>
</organism>
<gene>
    <name evidence="3" type="ordered locus">Theam_1275</name>
</gene>
<dbReference type="STRING" id="648996.Theam_1275"/>
<protein>
    <submittedName>
        <fullName evidence="3">CoB--CoM heterodisulfide reductase</fullName>
        <ecNumber evidence="3">1.8.98.1</ecNumber>
    </submittedName>
</protein>
<dbReference type="InterPro" id="IPR051278">
    <property type="entry name" value="HdrB/HdrD_reductase"/>
</dbReference>
<proteinExistence type="predicted"/>
<dbReference type="Pfam" id="PF02754">
    <property type="entry name" value="CCG"/>
    <property type="match status" value="2"/>
</dbReference>
<dbReference type="KEGG" id="tam:Theam_1275"/>
<dbReference type="EMBL" id="CP002444">
    <property type="protein sequence ID" value="ADU97238.1"/>
    <property type="molecule type" value="Genomic_DNA"/>
</dbReference>
<evidence type="ECO:0000313" key="3">
    <source>
        <dbReference type="EMBL" id="ADU97238.1"/>
    </source>
</evidence>
<feature type="domain" description="Cysteine-rich" evidence="2">
    <location>
        <begin position="152"/>
        <end position="239"/>
    </location>
</feature>
<name>E8T3A6_THEA1</name>
<dbReference type="AlphaFoldDB" id="E8T3A6"/>
<sequence length="287" mass="31636">MAEFAFYPGCAAKGASKELYESTVAVAEELELKLTELPQFSCCGAGVLEEIKEALDLAVNARNLAYAEREGFNTVVTVCSTCLLVLRRTKYLLDNDEELKSKVNEILAEAGLEYKGNVEVKHFHWVLLEELGEEGLKERVKKPLTGLKVYPYYGCHTVRPYEILGFEPSENPQSLERIIRAIGAEPAVGERRLKCCGFHAFWPNPTGSMVLTGLNLKDAKENGADCVVTPCPLCHMNLDANQSRALKTIGESFQIPVLHLPQLVGLALGIEPKKLGLHRNIVPVKVG</sequence>
<dbReference type="Gene3D" id="1.20.1050.140">
    <property type="match status" value="1"/>
</dbReference>
<dbReference type="GO" id="GO:0051912">
    <property type="term" value="F:CoB--CoM heterodisulfide reductase activity"/>
    <property type="evidence" value="ECO:0007669"/>
    <property type="project" value="UniProtKB-EC"/>
</dbReference>
<dbReference type="Proteomes" id="UP000006362">
    <property type="component" value="Chromosome"/>
</dbReference>
<keyword evidence="4" id="KW-1185">Reference proteome</keyword>
<dbReference type="OrthoDB" id="9777685at2"/>
<feature type="domain" description="Cysteine-rich" evidence="2">
    <location>
        <begin position="5"/>
        <end position="87"/>
    </location>
</feature>
<reference evidence="3" key="1">
    <citation type="submission" date="2011-01" db="EMBL/GenBank/DDBJ databases">
        <title>Complete sequence of chromosome of Thermovibrio ammonificans HB-1.</title>
        <authorList>
            <consortium name="US DOE Joint Genome Institute"/>
            <person name="Lucas S."/>
            <person name="Copeland A."/>
            <person name="Lapidus A."/>
            <person name="Cheng J.-F."/>
            <person name="Goodwin L."/>
            <person name="Pitluck S."/>
            <person name="Davenport K."/>
            <person name="Detter J.C."/>
            <person name="Han C."/>
            <person name="Tapia R."/>
            <person name="Land M."/>
            <person name="Hauser L."/>
            <person name="Kyrpides N."/>
            <person name="Ivanova N."/>
            <person name="Ovchinnikova G."/>
            <person name="Vetriani C."/>
            <person name="Woyke T."/>
        </authorList>
    </citation>
    <scope>NUCLEOTIDE SEQUENCE [LARGE SCALE GENOMIC DNA]</scope>
    <source>
        <strain evidence="3">HB-1</strain>
    </source>
</reference>
<dbReference type="HOGENOM" id="CLU_052147_1_0_0"/>
<dbReference type="InterPro" id="IPR004017">
    <property type="entry name" value="Cys_rich_dom"/>
</dbReference>